<evidence type="ECO:0000313" key="2">
    <source>
        <dbReference type="Proteomes" id="UP001501645"/>
    </source>
</evidence>
<dbReference type="InterPro" id="IPR005624">
    <property type="entry name" value="PduO/GlcC-like"/>
</dbReference>
<dbReference type="PIRSF" id="PIRSF008757">
    <property type="entry name" value="UCP008757"/>
    <property type="match status" value="1"/>
</dbReference>
<dbReference type="PANTHER" id="PTHR28255:SF1">
    <property type="entry name" value="UPF0303 PROTEIN YBR137W"/>
    <property type="match status" value="1"/>
</dbReference>
<proteinExistence type="predicted"/>
<accession>A0ABP9A7N3</accession>
<sequence length="161" mass="17203">MTAGEGYRSLDAQALLARLESEEAELDFDGFGLDTAWELGSRLRAVAIERGHGIACAVVLGEQRVFHAAVPGSAAVNDAWLERKFRVVAHYGRSTLAVRAQYLADGMTFETHSALDPLRYTAAGGAFPIRVRGALAGAVGVSGLEMHDDHALVVEVLRSIV</sequence>
<dbReference type="Proteomes" id="UP001501645">
    <property type="component" value="Unassembled WGS sequence"/>
</dbReference>
<dbReference type="EMBL" id="BAABKO010000003">
    <property type="protein sequence ID" value="GAA4775521.1"/>
    <property type="molecule type" value="Genomic_DNA"/>
</dbReference>
<evidence type="ECO:0000313" key="1">
    <source>
        <dbReference type="EMBL" id="GAA4775521.1"/>
    </source>
</evidence>
<dbReference type="SUPFAM" id="SSF143744">
    <property type="entry name" value="GlcG-like"/>
    <property type="match status" value="1"/>
</dbReference>
<dbReference type="InterPro" id="IPR010371">
    <property type="entry name" value="YBR137W-like"/>
</dbReference>
<keyword evidence="2" id="KW-1185">Reference proteome</keyword>
<reference evidence="2" key="1">
    <citation type="journal article" date="2019" name="Int. J. Syst. Evol. Microbiol.">
        <title>The Global Catalogue of Microorganisms (GCM) 10K type strain sequencing project: providing services to taxonomists for standard genome sequencing and annotation.</title>
        <authorList>
            <consortium name="The Broad Institute Genomics Platform"/>
            <consortium name="The Broad Institute Genome Sequencing Center for Infectious Disease"/>
            <person name="Wu L."/>
            <person name="Ma J."/>
        </authorList>
    </citation>
    <scope>NUCLEOTIDE SEQUENCE [LARGE SCALE GENOMIC DNA]</scope>
    <source>
        <strain evidence="2">JCM 18537</strain>
    </source>
</reference>
<dbReference type="Gene3D" id="3.30.450.150">
    <property type="entry name" value="Haem-degrading domain"/>
    <property type="match status" value="1"/>
</dbReference>
<dbReference type="InterPro" id="IPR038084">
    <property type="entry name" value="PduO/GlcC-like_sf"/>
</dbReference>
<comment type="caution">
    <text evidence="1">The sequence shown here is derived from an EMBL/GenBank/DDBJ whole genome shotgun (WGS) entry which is preliminary data.</text>
</comment>
<protein>
    <submittedName>
        <fullName evidence="1">Heme-degrading domain-containing protein</fullName>
    </submittedName>
</protein>
<dbReference type="NCBIfam" id="NF002696">
    <property type="entry name" value="PRK02487.1-5"/>
    <property type="match status" value="1"/>
</dbReference>
<dbReference type="PANTHER" id="PTHR28255">
    <property type="match status" value="1"/>
</dbReference>
<name>A0ABP9A7N3_9MICO</name>
<dbReference type="Pfam" id="PF03928">
    <property type="entry name" value="HbpS-like"/>
    <property type="match status" value="1"/>
</dbReference>
<gene>
    <name evidence="1" type="ORF">GCM10023351_20040</name>
</gene>
<organism evidence="1 2">
    <name type="scientific">Microbacterium gilvum</name>
    <dbReference type="NCBI Taxonomy" id="1336204"/>
    <lineage>
        <taxon>Bacteria</taxon>
        <taxon>Bacillati</taxon>
        <taxon>Actinomycetota</taxon>
        <taxon>Actinomycetes</taxon>
        <taxon>Micrococcales</taxon>
        <taxon>Microbacteriaceae</taxon>
        <taxon>Microbacterium</taxon>
    </lineage>
</organism>
<dbReference type="RefSeq" id="WP_345438698.1">
    <property type="nucleotide sequence ID" value="NZ_BAABKO010000003.1"/>
</dbReference>